<dbReference type="PROSITE" id="PS50249">
    <property type="entry name" value="MPN"/>
    <property type="match status" value="1"/>
</dbReference>
<dbReference type="CDD" id="cd08068">
    <property type="entry name" value="MPN_BRCC36"/>
    <property type="match status" value="1"/>
</dbReference>
<evidence type="ECO:0000256" key="2">
    <source>
        <dbReference type="ARBA" id="ARBA00022670"/>
    </source>
</evidence>
<evidence type="ECO:0000256" key="5">
    <source>
        <dbReference type="ARBA" id="ARBA00022801"/>
    </source>
</evidence>
<evidence type="ECO:0000256" key="7">
    <source>
        <dbReference type="ARBA" id="ARBA00023049"/>
    </source>
</evidence>
<dbReference type="GO" id="GO:0006281">
    <property type="term" value="P:DNA repair"/>
    <property type="evidence" value="ECO:0007669"/>
    <property type="project" value="InterPro"/>
</dbReference>
<dbReference type="Gene3D" id="3.40.140.10">
    <property type="entry name" value="Cytidine Deaminase, domain 2"/>
    <property type="match status" value="1"/>
</dbReference>
<organism evidence="10 11">
    <name type="scientific">Bugula neritina</name>
    <name type="common">Brown bryozoan</name>
    <name type="synonym">Sertularia neritina</name>
    <dbReference type="NCBI Taxonomy" id="10212"/>
    <lineage>
        <taxon>Eukaryota</taxon>
        <taxon>Metazoa</taxon>
        <taxon>Spiralia</taxon>
        <taxon>Lophotrochozoa</taxon>
        <taxon>Bryozoa</taxon>
        <taxon>Gymnolaemata</taxon>
        <taxon>Cheilostomatida</taxon>
        <taxon>Flustrina</taxon>
        <taxon>Buguloidea</taxon>
        <taxon>Bugulidae</taxon>
        <taxon>Bugula</taxon>
    </lineage>
</organism>
<keyword evidence="7" id="KW-0482">Metalloprotease</keyword>
<proteinExistence type="inferred from homology"/>
<dbReference type="EMBL" id="VXIV02002967">
    <property type="protein sequence ID" value="KAF6021754.1"/>
    <property type="molecule type" value="Genomic_DNA"/>
</dbReference>
<evidence type="ECO:0000256" key="8">
    <source>
        <dbReference type="SAM" id="Coils"/>
    </source>
</evidence>
<keyword evidence="5" id="KW-0378">Hydrolase</keyword>
<evidence type="ECO:0000313" key="10">
    <source>
        <dbReference type="EMBL" id="KAF6021754.1"/>
    </source>
</evidence>
<dbReference type="InterPro" id="IPR000555">
    <property type="entry name" value="JAMM/MPN+_dom"/>
</dbReference>
<comment type="caution">
    <text evidence="10">The sequence shown here is derived from an EMBL/GenBank/DDBJ whole genome shotgun (WGS) entry which is preliminary data.</text>
</comment>
<evidence type="ECO:0000256" key="4">
    <source>
        <dbReference type="ARBA" id="ARBA00022786"/>
    </source>
</evidence>
<dbReference type="GO" id="GO:0046872">
    <property type="term" value="F:metal ion binding"/>
    <property type="evidence" value="ECO:0007669"/>
    <property type="project" value="UniProtKB-KW"/>
</dbReference>
<evidence type="ECO:0000256" key="6">
    <source>
        <dbReference type="ARBA" id="ARBA00022833"/>
    </source>
</evidence>
<evidence type="ECO:0000256" key="3">
    <source>
        <dbReference type="ARBA" id="ARBA00022723"/>
    </source>
</evidence>
<dbReference type="GO" id="GO:0008237">
    <property type="term" value="F:metallopeptidase activity"/>
    <property type="evidence" value="ECO:0007669"/>
    <property type="project" value="UniProtKB-KW"/>
</dbReference>
<accession>A0A7J7J7L8</accession>
<dbReference type="GO" id="GO:0070552">
    <property type="term" value="C:BRISC complex"/>
    <property type="evidence" value="ECO:0007669"/>
    <property type="project" value="InterPro"/>
</dbReference>
<feature type="coiled-coil region" evidence="8">
    <location>
        <begin position="224"/>
        <end position="258"/>
    </location>
</feature>
<name>A0A7J7J7L8_BUGNE</name>
<dbReference type="InterPro" id="IPR040749">
    <property type="entry name" value="BRCC36_C"/>
</dbReference>
<keyword evidence="6" id="KW-0862">Zinc</keyword>
<sequence>MTAAGCVLASDVFSVCLTHAFSTEGEEVMGLLIGQLDEKSVAHVSALVILQRSDKRPDRCEISPEQLTDAAMFADSLEHKLKRPMRVIGWYHSHPHITVWPSHVDVRTQADYQMMDPCFVGVIFSVFNIDKQTQESQITVTCFQSVTKYERREVPLYIDKKLTFEVHNLQSLVSLPKVLLTEESIAYRASLPSGDGNLVTQLHNASVYSASVCHVLDTLVTPLMKSLNNRLEKNKETKRRLEQEKQNLQSEIEAANMSNYSALNRKPQNVSLLD</sequence>
<evidence type="ECO:0000256" key="1">
    <source>
        <dbReference type="ARBA" id="ARBA00008021"/>
    </source>
</evidence>
<dbReference type="Proteomes" id="UP000593567">
    <property type="component" value="Unassembled WGS sequence"/>
</dbReference>
<evidence type="ECO:0000259" key="9">
    <source>
        <dbReference type="PROSITE" id="PS50249"/>
    </source>
</evidence>
<feature type="domain" description="MPN" evidence="9">
    <location>
        <begin position="5"/>
        <end position="143"/>
    </location>
</feature>
<keyword evidence="2" id="KW-0645">Protease</keyword>
<dbReference type="InterPro" id="IPR050242">
    <property type="entry name" value="JAMM_MPN+_peptidase_M67A"/>
</dbReference>
<dbReference type="Pfam" id="PF18110">
    <property type="entry name" value="BRCC36_C"/>
    <property type="match status" value="1"/>
</dbReference>
<evidence type="ECO:0000313" key="11">
    <source>
        <dbReference type="Proteomes" id="UP000593567"/>
    </source>
</evidence>
<keyword evidence="4" id="KW-0833">Ubl conjugation pathway</keyword>
<keyword evidence="8" id="KW-0175">Coiled coil</keyword>
<dbReference type="PANTHER" id="PTHR10410">
    <property type="entry name" value="EUKARYOTIC TRANSLATION INITIATION FACTOR 3 -RELATED"/>
    <property type="match status" value="1"/>
</dbReference>
<dbReference type="SMART" id="SM00232">
    <property type="entry name" value="JAB_MPN"/>
    <property type="match status" value="1"/>
</dbReference>
<dbReference type="InterPro" id="IPR037518">
    <property type="entry name" value="MPN"/>
</dbReference>
<reference evidence="10" key="1">
    <citation type="submission" date="2020-06" db="EMBL/GenBank/DDBJ databases">
        <title>Draft genome of Bugula neritina, a colonial animal packing powerful symbionts and potential medicines.</title>
        <authorList>
            <person name="Rayko M."/>
        </authorList>
    </citation>
    <scope>NUCLEOTIDE SEQUENCE [LARGE SCALE GENOMIC DNA]</scope>
    <source>
        <strain evidence="10">Kwan_BN1</strain>
    </source>
</reference>
<keyword evidence="11" id="KW-1185">Reference proteome</keyword>
<protein>
    <submittedName>
        <fullName evidence="10">BRCC3</fullName>
    </submittedName>
</protein>
<dbReference type="Pfam" id="PF01398">
    <property type="entry name" value="JAB"/>
    <property type="match status" value="1"/>
</dbReference>
<dbReference type="GO" id="GO:0006508">
    <property type="term" value="P:proteolysis"/>
    <property type="evidence" value="ECO:0007669"/>
    <property type="project" value="UniProtKB-KW"/>
</dbReference>
<dbReference type="GO" id="GO:0070536">
    <property type="term" value="P:protein K63-linked deubiquitination"/>
    <property type="evidence" value="ECO:0007669"/>
    <property type="project" value="InterPro"/>
</dbReference>
<dbReference type="InterPro" id="IPR033860">
    <property type="entry name" value="MPN_BRCC36"/>
</dbReference>
<dbReference type="AlphaFoldDB" id="A0A7J7J7L8"/>
<dbReference type="SUPFAM" id="SSF102712">
    <property type="entry name" value="JAB1/MPN domain"/>
    <property type="match status" value="1"/>
</dbReference>
<dbReference type="GO" id="GO:0004843">
    <property type="term" value="F:cysteine-type deubiquitinase activity"/>
    <property type="evidence" value="ECO:0007669"/>
    <property type="project" value="InterPro"/>
</dbReference>
<gene>
    <name evidence="10" type="ORF">EB796_019941</name>
</gene>
<comment type="similarity">
    <text evidence="1">Belongs to the peptidase M67A family. BRCC36 subfamily.</text>
</comment>
<dbReference type="GO" id="GO:0070531">
    <property type="term" value="C:BRCA1-A complex"/>
    <property type="evidence" value="ECO:0007669"/>
    <property type="project" value="InterPro"/>
</dbReference>
<dbReference type="OrthoDB" id="446074at2759"/>
<keyword evidence="3" id="KW-0479">Metal-binding</keyword>